<evidence type="ECO:0000313" key="2">
    <source>
        <dbReference type="Proteomes" id="UP000784294"/>
    </source>
</evidence>
<name>A0A3S5CUC9_9PLAT</name>
<accession>A0A3S5CUC9</accession>
<dbReference type="Proteomes" id="UP000784294">
    <property type="component" value="Unassembled WGS sequence"/>
</dbReference>
<keyword evidence="2" id="KW-1185">Reference proteome</keyword>
<protein>
    <submittedName>
        <fullName evidence="1">Uncharacterized protein</fullName>
    </submittedName>
</protein>
<comment type="caution">
    <text evidence="1">The sequence shown here is derived from an EMBL/GenBank/DDBJ whole genome shotgun (WGS) entry which is preliminary data.</text>
</comment>
<sequence>MFKPGLFGTDLELNNSTALGRGTRLAPDANGPFSLPFCCTIQAPINRLGSSEQDNRFRGPPAYTLLRHETLVRVHQVRLVSGWI</sequence>
<dbReference type="EMBL" id="CAAALY010255872">
    <property type="protein sequence ID" value="VEL37745.1"/>
    <property type="molecule type" value="Genomic_DNA"/>
</dbReference>
<reference evidence="1" key="1">
    <citation type="submission" date="2018-11" db="EMBL/GenBank/DDBJ databases">
        <authorList>
            <consortium name="Pathogen Informatics"/>
        </authorList>
    </citation>
    <scope>NUCLEOTIDE SEQUENCE</scope>
</reference>
<dbReference type="AlphaFoldDB" id="A0A3S5CUC9"/>
<evidence type="ECO:0000313" key="1">
    <source>
        <dbReference type="EMBL" id="VEL37745.1"/>
    </source>
</evidence>
<gene>
    <name evidence="1" type="ORF">PXEA_LOCUS31185</name>
</gene>
<proteinExistence type="predicted"/>
<organism evidence="1 2">
    <name type="scientific">Protopolystoma xenopodis</name>
    <dbReference type="NCBI Taxonomy" id="117903"/>
    <lineage>
        <taxon>Eukaryota</taxon>
        <taxon>Metazoa</taxon>
        <taxon>Spiralia</taxon>
        <taxon>Lophotrochozoa</taxon>
        <taxon>Platyhelminthes</taxon>
        <taxon>Monogenea</taxon>
        <taxon>Polyopisthocotylea</taxon>
        <taxon>Polystomatidea</taxon>
        <taxon>Polystomatidae</taxon>
        <taxon>Protopolystoma</taxon>
    </lineage>
</organism>